<dbReference type="EMBL" id="PDCG01000005">
    <property type="protein sequence ID" value="RBP97618.1"/>
    <property type="molecule type" value="Genomic_DNA"/>
</dbReference>
<accession>A0A366K8X4</accession>
<proteinExistence type="predicted"/>
<feature type="region of interest" description="Disordered" evidence="1">
    <location>
        <begin position="1"/>
        <end position="174"/>
    </location>
</feature>
<gene>
    <name evidence="2" type="ORF">CRD60_06430</name>
</gene>
<dbReference type="AlphaFoldDB" id="A0A366K8X4"/>
<feature type="compositionally biased region" description="Polar residues" evidence="1">
    <location>
        <begin position="1"/>
        <end position="29"/>
    </location>
</feature>
<dbReference type="Proteomes" id="UP000252530">
    <property type="component" value="Unassembled WGS sequence"/>
</dbReference>
<feature type="non-terminal residue" evidence="2">
    <location>
        <position position="294"/>
    </location>
</feature>
<dbReference type="RefSeq" id="WP_407923178.1">
    <property type="nucleotide sequence ID" value="NZ_PDCG01000005.1"/>
</dbReference>
<evidence type="ECO:0000313" key="2">
    <source>
        <dbReference type="EMBL" id="RBP97618.1"/>
    </source>
</evidence>
<dbReference type="Gene3D" id="3.80.10.10">
    <property type="entry name" value="Ribonuclease Inhibitor"/>
    <property type="match status" value="1"/>
</dbReference>
<dbReference type="InterPro" id="IPR032675">
    <property type="entry name" value="LRR_dom_sf"/>
</dbReference>
<organism evidence="2 3">
    <name type="scientific">Bifidobacterium aemilianum</name>
    <dbReference type="NCBI Taxonomy" id="2493120"/>
    <lineage>
        <taxon>Bacteria</taxon>
        <taxon>Bacillati</taxon>
        <taxon>Actinomycetota</taxon>
        <taxon>Actinomycetes</taxon>
        <taxon>Bifidobacteriales</taxon>
        <taxon>Bifidobacteriaceae</taxon>
        <taxon>Bifidobacterium</taxon>
    </lineage>
</organism>
<feature type="compositionally biased region" description="Polar residues" evidence="1">
    <location>
        <begin position="143"/>
        <end position="157"/>
    </location>
</feature>
<evidence type="ECO:0000256" key="1">
    <source>
        <dbReference type="SAM" id="MobiDB-lite"/>
    </source>
</evidence>
<evidence type="ECO:0000313" key="3">
    <source>
        <dbReference type="Proteomes" id="UP000252530"/>
    </source>
</evidence>
<dbReference type="SUPFAM" id="SSF52058">
    <property type="entry name" value="L domain-like"/>
    <property type="match status" value="1"/>
</dbReference>
<comment type="caution">
    <text evidence="2">The sequence shown here is derived from an EMBL/GenBank/DDBJ whole genome shotgun (WGS) entry which is preliminary data.</text>
</comment>
<reference evidence="2 3" key="1">
    <citation type="submission" date="2017-10" db="EMBL/GenBank/DDBJ databases">
        <title>Bifidobacterium xylocopum sp. nov. and Bifidobacterium aemilianum sp. nov., from the carpenter bee (Xylocopa violacea) digestive tract.</title>
        <authorList>
            <person name="Alberoni D."/>
            <person name="Baffoni L."/>
            <person name="Di Gioia D."/>
            <person name="Gaggia F."/>
            <person name="Biavati B."/>
        </authorList>
    </citation>
    <scope>NUCLEOTIDE SEQUENCE [LARGE SCALE GENOMIC DNA]</scope>
    <source>
        <strain evidence="2 3">XV10</strain>
    </source>
</reference>
<name>A0A366K8X4_9BIFI</name>
<sequence length="294" mass="30539">MTSRTQPDRQASPSQTNGTSRTGDTSNTGAPRASVTGGAQTAETESADTARNRTSSRTADIKRTSTGRSADTGRAGRTRTIADTTPAPDGTNDQSKPADSRQSPTPTPSDNPILPHKEKTEESPVPGKSSEADKPSGQAPSPKGSTPLTPSDKTSNPIAPLSGSAAGPVWQSTPDKPWLMRGGVIQPRTGCAVGSSPLSDCFPDTNLALAMAQTLHGNTNVSQTLTSTDITTTNILNLNNKGISNIEGLQRFTRLTSLDLGSNDLRDGSLAPLGTGSLTLLARLCLDQNHLTDL</sequence>
<keyword evidence="3" id="KW-1185">Reference proteome</keyword>
<feature type="compositionally biased region" description="Polar residues" evidence="1">
    <location>
        <begin position="37"/>
        <end position="69"/>
    </location>
</feature>
<protein>
    <submittedName>
        <fullName evidence="2">Uncharacterized protein</fullName>
    </submittedName>
</protein>
<feature type="compositionally biased region" description="Polar residues" evidence="1">
    <location>
        <begin position="91"/>
        <end position="110"/>
    </location>
</feature>